<name>A0ABY9D5D7_VITVI</name>
<feature type="domain" description="Retroviral polymerase SH3-like" evidence="1">
    <location>
        <begin position="66"/>
        <end position="126"/>
    </location>
</feature>
<evidence type="ECO:0000259" key="1">
    <source>
        <dbReference type="Pfam" id="PF25597"/>
    </source>
</evidence>
<dbReference type="InterPro" id="IPR036397">
    <property type="entry name" value="RNaseH_sf"/>
</dbReference>
<dbReference type="Proteomes" id="UP001227230">
    <property type="component" value="Chromosome 13"/>
</dbReference>
<dbReference type="InterPro" id="IPR012337">
    <property type="entry name" value="RNaseH-like_sf"/>
</dbReference>
<evidence type="ECO:0000313" key="3">
    <source>
        <dbReference type="Proteomes" id="UP001227230"/>
    </source>
</evidence>
<dbReference type="Gene3D" id="3.30.420.10">
    <property type="entry name" value="Ribonuclease H-like superfamily/Ribonuclease H"/>
    <property type="match status" value="1"/>
</dbReference>
<sequence length="133" mass="15286">MNKTLMEKVHCMLSNVDLPKSFWVEAASTACFLINHSPSTAIDKRTPQEVWYGTPTSYSNLKMFRCLAYAYVDDGKLEPRFIKCVFLGYKSGVKGYKLWCSKTNKVIVNRDVIFYKTSIFHDSTSKDSCDKKQ</sequence>
<dbReference type="InterPro" id="IPR057670">
    <property type="entry name" value="SH3_retrovirus"/>
</dbReference>
<dbReference type="SUPFAM" id="SSF53098">
    <property type="entry name" value="Ribonuclease H-like"/>
    <property type="match status" value="1"/>
</dbReference>
<proteinExistence type="predicted"/>
<dbReference type="EMBL" id="CP126660">
    <property type="protein sequence ID" value="WKA02011.1"/>
    <property type="molecule type" value="Genomic_DNA"/>
</dbReference>
<evidence type="ECO:0000313" key="2">
    <source>
        <dbReference type="EMBL" id="WKA02011.1"/>
    </source>
</evidence>
<accession>A0ABY9D5D7</accession>
<reference evidence="2 3" key="1">
    <citation type="journal article" date="2023" name="Hortic Res">
        <title>The complete reference genome for grapevine (Vitis vinifera L.) genetics and breeding.</title>
        <authorList>
            <person name="Shi X."/>
            <person name="Cao S."/>
            <person name="Wang X."/>
            <person name="Huang S."/>
            <person name="Wang Y."/>
            <person name="Liu Z."/>
            <person name="Liu W."/>
            <person name="Leng X."/>
            <person name="Peng Y."/>
            <person name="Wang N."/>
            <person name="Wang Y."/>
            <person name="Ma Z."/>
            <person name="Xu X."/>
            <person name="Zhang F."/>
            <person name="Xue H."/>
            <person name="Zhong H."/>
            <person name="Wang Y."/>
            <person name="Zhang K."/>
            <person name="Velt A."/>
            <person name="Avia K."/>
            <person name="Holtgrawe D."/>
            <person name="Grimplet J."/>
            <person name="Matus J.T."/>
            <person name="Ware D."/>
            <person name="Wu X."/>
            <person name="Wang H."/>
            <person name="Liu C."/>
            <person name="Fang Y."/>
            <person name="Rustenholz C."/>
            <person name="Cheng Z."/>
            <person name="Xiao H."/>
            <person name="Zhou Y."/>
        </authorList>
    </citation>
    <scope>NUCLEOTIDE SEQUENCE [LARGE SCALE GENOMIC DNA]</scope>
    <source>
        <strain evidence="3">cv. Pinot noir / PN40024</strain>
        <tissue evidence="2">Leaf</tissue>
    </source>
</reference>
<dbReference type="PANTHER" id="PTHR42648:SF28">
    <property type="entry name" value="TRANSPOSON-ENCODED PROTEIN WITH RIBONUCLEASE H-LIKE AND RETROVIRUS ZINC FINGER-LIKE DOMAINS"/>
    <property type="match status" value="1"/>
</dbReference>
<gene>
    <name evidence="2" type="ORF">VitviT2T_020252</name>
</gene>
<protein>
    <recommendedName>
        <fullName evidence="1">Retroviral polymerase SH3-like domain-containing protein</fullName>
    </recommendedName>
</protein>
<organism evidence="2 3">
    <name type="scientific">Vitis vinifera</name>
    <name type="common">Grape</name>
    <dbReference type="NCBI Taxonomy" id="29760"/>
    <lineage>
        <taxon>Eukaryota</taxon>
        <taxon>Viridiplantae</taxon>
        <taxon>Streptophyta</taxon>
        <taxon>Embryophyta</taxon>
        <taxon>Tracheophyta</taxon>
        <taxon>Spermatophyta</taxon>
        <taxon>Magnoliopsida</taxon>
        <taxon>eudicotyledons</taxon>
        <taxon>Gunneridae</taxon>
        <taxon>Pentapetalae</taxon>
        <taxon>rosids</taxon>
        <taxon>Vitales</taxon>
        <taxon>Vitaceae</taxon>
        <taxon>Viteae</taxon>
        <taxon>Vitis</taxon>
    </lineage>
</organism>
<dbReference type="PANTHER" id="PTHR42648">
    <property type="entry name" value="TRANSPOSASE, PUTATIVE-RELATED"/>
    <property type="match status" value="1"/>
</dbReference>
<dbReference type="Pfam" id="PF25597">
    <property type="entry name" value="SH3_retrovirus"/>
    <property type="match status" value="1"/>
</dbReference>
<dbReference type="InterPro" id="IPR039537">
    <property type="entry name" value="Retrotran_Ty1/copia-like"/>
</dbReference>
<keyword evidence="3" id="KW-1185">Reference proteome</keyword>